<feature type="transmembrane region" description="Helical" evidence="1">
    <location>
        <begin position="133"/>
        <end position="153"/>
    </location>
</feature>
<evidence type="ECO:0000256" key="1">
    <source>
        <dbReference type="SAM" id="Phobius"/>
    </source>
</evidence>
<dbReference type="EMBL" id="AYYH01000043">
    <property type="protein sequence ID" value="KRN08877.1"/>
    <property type="molecule type" value="Genomic_DNA"/>
</dbReference>
<reference evidence="2 3" key="1">
    <citation type="journal article" date="2015" name="Genome Announc.">
        <title>Expanding the biotechnology potential of lactobacilli through comparative genomics of 213 strains and associated genera.</title>
        <authorList>
            <person name="Sun Z."/>
            <person name="Harris H.M."/>
            <person name="McCann A."/>
            <person name="Guo C."/>
            <person name="Argimon S."/>
            <person name="Zhang W."/>
            <person name="Yang X."/>
            <person name="Jeffery I.B."/>
            <person name="Cooney J.C."/>
            <person name="Kagawa T.F."/>
            <person name="Liu W."/>
            <person name="Song Y."/>
            <person name="Salvetti E."/>
            <person name="Wrobel A."/>
            <person name="Rasinkangas P."/>
            <person name="Parkhill J."/>
            <person name="Rea M.C."/>
            <person name="O'Sullivan O."/>
            <person name="Ritari J."/>
            <person name="Douillard F.P."/>
            <person name="Paul Ross R."/>
            <person name="Yang R."/>
            <person name="Briner A.E."/>
            <person name="Felis G.E."/>
            <person name="de Vos W.M."/>
            <person name="Barrangou R."/>
            <person name="Klaenhammer T.R."/>
            <person name="Caufield P.W."/>
            <person name="Cui Y."/>
            <person name="Zhang H."/>
            <person name="O'Toole P.W."/>
        </authorList>
    </citation>
    <scope>NUCLEOTIDE SEQUENCE [LARGE SCALE GENOMIC DNA]</scope>
    <source>
        <strain evidence="2 3">DSM 20444</strain>
    </source>
</reference>
<proteinExistence type="predicted"/>
<dbReference type="Pfam" id="PF07314">
    <property type="entry name" value="Lit"/>
    <property type="match status" value="1"/>
</dbReference>
<dbReference type="PATRIC" id="fig|1046596.6.peg.1782"/>
<dbReference type="AlphaFoldDB" id="J0KWD3"/>
<keyword evidence="1" id="KW-0812">Transmembrane</keyword>
<dbReference type="RefSeq" id="WP_003691397.1">
    <property type="nucleotide sequence ID" value="NZ_AKKT01000186.1"/>
</dbReference>
<gene>
    <name evidence="2" type="ORF">FD00_GL001694</name>
</gene>
<feature type="transmembrane region" description="Helical" evidence="1">
    <location>
        <begin position="12"/>
        <end position="37"/>
    </location>
</feature>
<feature type="transmembrane region" description="Helical" evidence="1">
    <location>
        <begin position="180"/>
        <end position="202"/>
    </location>
</feature>
<keyword evidence="1" id="KW-1133">Transmembrane helix</keyword>
<feature type="transmembrane region" description="Helical" evidence="1">
    <location>
        <begin position="93"/>
        <end position="112"/>
    </location>
</feature>
<evidence type="ECO:0000313" key="3">
    <source>
        <dbReference type="Proteomes" id="UP000050898"/>
    </source>
</evidence>
<dbReference type="NCBIfam" id="TIGR01906">
    <property type="entry name" value="integ_TIGR01906"/>
    <property type="match status" value="1"/>
</dbReference>
<comment type="caution">
    <text evidence="2">The sequence shown here is derived from an EMBL/GenBank/DDBJ whole genome shotgun (WGS) entry which is preliminary data.</text>
</comment>
<dbReference type="GeneID" id="98316808"/>
<organism evidence="2 3">
    <name type="scientific">Liquorilactobacillus mali KCTC 3596 = DSM 20444</name>
    <dbReference type="NCBI Taxonomy" id="1046596"/>
    <lineage>
        <taxon>Bacteria</taxon>
        <taxon>Bacillati</taxon>
        <taxon>Bacillota</taxon>
        <taxon>Bacilli</taxon>
        <taxon>Lactobacillales</taxon>
        <taxon>Lactobacillaceae</taxon>
        <taxon>Liquorilactobacillus</taxon>
    </lineage>
</organism>
<protein>
    <submittedName>
        <fullName evidence="2">Intergral membrane protein</fullName>
    </submittedName>
</protein>
<evidence type="ECO:0000313" key="2">
    <source>
        <dbReference type="EMBL" id="KRN08877.1"/>
    </source>
</evidence>
<dbReference type="InterPro" id="IPR010178">
    <property type="entry name" value="Lit"/>
</dbReference>
<keyword evidence="3" id="KW-1185">Reference proteome</keyword>
<dbReference type="OrthoDB" id="9813051at2"/>
<accession>J0KWD3</accession>
<dbReference type="Proteomes" id="UP000050898">
    <property type="component" value="Unassembled WGS sequence"/>
</dbReference>
<keyword evidence="1" id="KW-0472">Membrane</keyword>
<name>J0KWD3_9LACO</name>
<sequence length="208" mass="24486">MLKDRGRNFIAALILFLFILSLSITITINFTPLYHFFVLKDDLGSLVGLSNQELMKEYYRLLSFLNYPWVNSLNLTLPSSADGIHHFFDVKHLFFVNYCVLLLTVVPSFLVIKKMKAEKSQWRLIVPAKLTMLVLFVLVMIMVLNFNKFFIIFHEVLFRNSDWLFDPKLDPIINALPDTFFMACFIFFFCLIELFLWIGVIYGKRSLR</sequence>